<accession>A0A6V7QMF8</accession>
<gene>
    <name evidence="1" type="ORF">CB5_LOCUS27176</name>
</gene>
<protein>
    <submittedName>
        <fullName evidence="1">Uncharacterized protein</fullName>
    </submittedName>
</protein>
<evidence type="ECO:0000313" key="1">
    <source>
        <dbReference type="EMBL" id="CAD1843965.1"/>
    </source>
</evidence>
<dbReference type="AlphaFoldDB" id="A0A6V7QMF8"/>
<sequence length="155" mass="16859">MTYGLGGISRCQIFWRVVDSVPTYGSYPEICGLKLCTKTQKVGLLVCSRVAFSRLCTGTGLMAIPVQGDGCTGTQGRVPVHGQPLSQPEARFGIFQHYMCTPRPLVFPGLASSGEEGLIPSFALFLLFGDFSTMGEAWELGVELVREVIFNPSRF</sequence>
<name>A0A6V7QMF8_ANACO</name>
<organism evidence="1">
    <name type="scientific">Ananas comosus var. bracteatus</name>
    <name type="common">red pineapple</name>
    <dbReference type="NCBI Taxonomy" id="296719"/>
    <lineage>
        <taxon>Eukaryota</taxon>
        <taxon>Viridiplantae</taxon>
        <taxon>Streptophyta</taxon>
        <taxon>Embryophyta</taxon>
        <taxon>Tracheophyta</taxon>
        <taxon>Spermatophyta</taxon>
        <taxon>Magnoliopsida</taxon>
        <taxon>Liliopsida</taxon>
        <taxon>Poales</taxon>
        <taxon>Bromeliaceae</taxon>
        <taxon>Bromelioideae</taxon>
        <taxon>Ananas</taxon>
    </lineage>
</organism>
<proteinExistence type="predicted"/>
<reference evidence="1" key="1">
    <citation type="submission" date="2020-07" db="EMBL/GenBank/DDBJ databases">
        <authorList>
            <person name="Lin J."/>
        </authorList>
    </citation>
    <scope>NUCLEOTIDE SEQUENCE</scope>
</reference>
<dbReference type="EMBL" id="LR862137">
    <property type="protein sequence ID" value="CAD1843965.1"/>
    <property type="molecule type" value="Genomic_DNA"/>
</dbReference>